<accession>A0A0F9K324</accession>
<gene>
    <name evidence="2" type="ORF">LCGC14_1379950</name>
</gene>
<feature type="compositionally biased region" description="Basic and acidic residues" evidence="1">
    <location>
        <begin position="7"/>
        <end position="23"/>
    </location>
</feature>
<comment type="caution">
    <text evidence="2">The sequence shown here is derived from an EMBL/GenBank/DDBJ whole genome shotgun (WGS) entry which is preliminary data.</text>
</comment>
<sequence>MEQTEQTDVKEEATADPTPKEEQALEAASADWLHPLEPYGPRKALEELTRRLMLMDTSKNPLNVNEAMLVIQTASTTQLNPFAQELWAWVQILRSGKRVLTIMPGRRGLLRLAREQAEHMGTHFNEEYRRITDPEERAELAIPAGALAFECKVYDSLTRESWVKSFTDLNHAGMKADQVLAQIGDCPYARGYGYVTADEMKTLDDGSNKMAHAERASKRAFMSGLKKKFDLPFGAISGGQAGMTFDDYVKPPSRKDEIVEGDKGEVVEAGEGEVVEAGFETIETEEPQEFQNFTKAEMELRRKPKYWREGIAEAVIEAGFAKDIFNAAAVLAMTPFNKAIKEKEAVGWAKEYRAVKKAVEDGDLNIKDFPTNRAVANQATMQYFANMK</sequence>
<reference evidence="2" key="1">
    <citation type="journal article" date="2015" name="Nature">
        <title>Complex archaea that bridge the gap between prokaryotes and eukaryotes.</title>
        <authorList>
            <person name="Spang A."/>
            <person name="Saw J.H."/>
            <person name="Jorgensen S.L."/>
            <person name="Zaremba-Niedzwiedzka K."/>
            <person name="Martijn J."/>
            <person name="Lind A.E."/>
            <person name="van Eijk R."/>
            <person name="Schleper C."/>
            <person name="Guy L."/>
            <person name="Ettema T.J."/>
        </authorList>
    </citation>
    <scope>NUCLEOTIDE SEQUENCE</scope>
</reference>
<feature type="region of interest" description="Disordered" evidence="1">
    <location>
        <begin position="1"/>
        <end position="25"/>
    </location>
</feature>
<protein>
    <submittedName>
        <fullName evidence="2">Uncharacterized protein</fullName>
    </submittedName>
</protein>
<name>A0A0F9K324_9ZZZZ</name>
<evidence type="ECO:0000256" key="1">
    <source>
        <dbReference type="SAM" id="MobiDB-lite"/>
    </source>
</evidence>
<evidence type="ECO:0000313" key="2">
    <source>
        <dbReference type="EMBL" id="KKM76454.1"/>
    </source>
</evidence>
<organism evidence="2">
    <name type="scientific">marine sediment metagenome</name>
    <dbReference type="NCBI Taxonomy" id="412755"/>
    <lineage>
        <taxon>unclassified sequences</taxon>
        <taxon>metagenomes</taxon>
        <taxon>ecological metagenomes</taxon>
    </lineage>
</organism>
<proteinExistence type="predicted"/>
<dbReference type="AlphaFoldDB" id="A0A0F9K324"/>
<dbReference type="EMBL" id="LAZR01008807">
    <property type="protein sequence ID" value="KKM76454.1"/>
    <property type="molecule type" value="Genomic_DNA"/>
</dbReference>